<protein>
    <submittedName>
        <fullName evidence="1">Uncharacterized protein</fullName>
    </submittedName>
</protein>
<keyword evidence="2" id="KW-1185">Reference proteome</keyword>
<gene>
    <name evidence="1" type="primary">Acey_s0132.g1739</name>
    <name evidence="1" type="ORF">Y032_0132g1739</name>
</gene>
<dbReference type="AlphaFoldDB" id="A0A016T6T7"/>
<comment type="caution">
    <text evidence="1">The sequence shown here is derived from an EMBL/GenBank/DDBJ whole genome shotgun (WGS) entry which is preliminary data.</text>
</comment>
<dbReference type="EMBL" id="JARK01001468">
    <property type="protein sequence ID" value="EYB98356.1"/>
    <property type="molecule type" value="Genomic_DNA"/>
</dbReference>
<organism evidence="1 2">
    <name type="scientific">Ancylostoma ceylanicum</name>
    <dbReference type="NCBI Taxonomy" id="53326"/>
    <lineage>
        <taxon>Eukaryota</taxon>
        <taxon>Metazoa</taxon>
        <taxon>Ecdysozoa</taxon>
        <taxon>Nematoda</taxon>
        <taxon>Chromadorea</taxon>
        <taxon>Rhabditida</taxon>
        <taxon>Rhabditina</taxon>
        <taxon>Rhabditomorpha</taxon>
        <taxon>Strongyloidea</taxon>
        <taxon>Ancylostomatidae</taxon>
        <taxon>Ancylostomatinae</taxon>
        <taxon>Ancylostoma</taxon>
    </lineage>
</organism>
<proteinExistence type="predicted"/>
<dbReference type="Proteomes" id="UP000024635">
    <property type="component" value="Unassembled WGS sequence"/>
</dbReference>
<accession>A0A016T6T7</accession>
<sequence>MPLNNYLQITQYRLHSTGMALKYIIEAVDIKNDTTRLRIMQDLQKHICHAELVFQCITVHIHIASYRIKQSIMRPS</sequence>
<evidence type="ECO:0000313" key="1">
    <source>
        <dbReference type="EMBL" id="EYB98356.1"/>
    </source>
</evidence>
<name>A0A016T6T7_9BILA</name>
<reference evidence="2" key="1">
    <citation type="journal article" date="2015" name="Nat. Genet.">
        <title>The genome and transcriptome of the zoonotic hookworm Ancylostoma ceylanicum identify infection-specific gene families.</title>
        <authorList>
            <person name="Schwarz E.M."/>
            <person name="Hu Y."/>
            <person name="Antoshechkin I."/>
            <person name="Miller M.M."/>
            <person name="Sternberg P.W."/>
            <person name="Aroian R.V."/>
        </authorList>
    </citation>
    <scope>NUCLEOTIDE SEQUENCE</scope>
    <source>
        <strain evidence="2">HY135</strain>
    </source>
</reference>
<evidence type="ECO:0000313" key="2">
    <source>
        <dbReference type="Proteomes" id="UP000024635"/>
    </source>
</evidence>